<keyword evidence="10" id="KW-1185">Reference proteome</keyword>
<proteinExistence type="inferred from homology"/>
<evidence type="ECO:0000256" key="5">
    <source>
        <dbReference type="ARBA" id="ARBA00023136"/>
    </source>
</evidence>
<reference evidence="9 10" key="1">
    <citation type="submission" date="2016-07" db="EMBL/GenBank/DDBJ databases">
        <title>Pervasive Adenine N6-methylation of Active Genes in Fungi.</title>
        <authorList>
            <consortium name="DOE Joint Genome Institute"/>
            <person name="Mondo S.J."/>
            <person name="Dannebaum R.O."/>
            <person name="Kuo R.C."/>
            <person name="Labutti K."/>
            <person name="Haridas S."/>
            <person name="Kuo A."/>
            <person name="Salamov A."/>
            <person name="Ahrendt S.R."/>
            <person name="Lipzen A."/>
            <person name="Sullivan W."/>
            <person name="Andreopoulos W.B."/>
            <person name="Clum A."/>
            <person name="Lindquist E."/>
            <person name="Daum C."/>
            <person name="Ramamoorthy G.K."/>
            <person name="Gryganskyi A."/>
            <person name="Culley D."/>
            <person name="Magnuson J.K."/>
            <person name="James T.Y."/>
            <person name="O'Malley M.A."/>
            <person name="Stajich J.E."/>
            <person name="Spatafora J.W."/>
            <person name="Visel A."/>
            <person name="Grigoriev I.V."/>
        </authorList>
    </citation>
    <scope>NUCLEOTIDE SEQUENCE [LARGE SCALE GENOMIC DNA]</scope>
    <source>
        <strain evidence="9 10">NRRL 3301</strain>
    </source>
</reference>
<evidence type="ECO:0000256" key="6">
    <source>
        <dbReference type="SAM" id="MobiDB-lite"/>
    </source>
</evidence>
<feature type="domain" description="Amino acid transporter transmembrane" evidence="8">
    <location>
        <begin position="296"/>
        <end position="690"/>
    </location>
</feature>
<dbReference type="GO" id="GO:0005774">
    <property type="term" value="C:vacuolar membrane"/>
    <property type="evidence" value="ECO:0007669"/>
    <property type="project" value="TreeGrafter"/>
</dbReference>
<evidence type="ECO:0000256" key="1">
    <source>
        <dbReference type="ARBA" id="ARBA00004141"/>
    </source>
</evidence>
<dbReference type="STRING" id="101127.A0A1X2G821"/>
<comment type="caution">
    <text evidence="9">The sequence shown here is derived from an EMBL/GenBank/DDBJ whole genome shotgun (WGS) entry which is preliminary data.</text>
</comment>
<feature type="compositionally biased region" description="Basic and acidic residues" evidence="6">
    <location>
        <begin position="147"/>
        <end position="158"/>
    </location>
</feature>
<comment type="similarity">
    <text evidence="2">Belongs to the amino acid/polyamine transporter 2 family.</text>
</comment>
<feature type="transmembrane region" description="Helical" evidence="7">
    <location>
        <begin position="329"/>
        <end position="350"/>
    </location>
</feature>
<organism evidence="9 10">
    <name type="scientific">Hesseltinella vesiculosa</name>
    <dbReference type="NCBI Taxonomy" id="101127"/>
    <lineage>
        <taxon>Eukaryota</taxon>
        <taxon>Fungi</taxon>
        <taxon>Fungi incertae sedis</taxon>
        <taxon>Mucoromycota</taxon>
        <taxon>Mucoromycotina</taxon>
        <taxon>Mucoromycetes</taxon>
        <taxon>Mucorales</taxon>
        <taxon>Cunninghamellaceae</taxon>
        <taxon>Hesseltinella</taxon>
    </lineage>
</organism>
<dbReference type="Proteomes" id="UP000242146">
    <property type="component" value="Unassembled WGS sequence"/>
</dbReference>
<dbReference type="InterPro" id="IPR013057">
    <property type="entry name" value="AA_transpt_TM"/>
</dbReference>
<name>A0A1X2G821_9FUNG</name>
<evidence type="ECO:0000256" key="3">
    <source>
        <dbReference type="ARBA" id="ARBA00022692"/>
    </source>
</evidence>
<dbReference type="GO" id="GO:0015179">
    <property type="term" value="F:L-amino acid transmembrane transporter activity"/>
    <property type="evidence" value="ECO:0007669"/>
    <property type="project" value="TreeGrafter"/>
</dbReference>
<evidence type="ECO:0000256" key="2">
    <source>
        <dbReference type="ARBA" id="ARBA00008066"/>
    </source>
</evidence>
<feature type="transmembrane region" description="Helical" evidence="7">
    <location>
        <begin position="447"/>
        <end position="467"/>
    </location>
</feature>
<dbReference type="PANTHER" id="PTHR22950">
    <property type="entry name" value="AMINO ACID TRANSPORTER"/>
    <property type="match status" value="1"/>
</dbReference>
<feature type="transmembrane region" description="Helical" evidence="7">
    <location>
        <begin position="669"/>
        <end position="688"/>
    </location>
</feature>
<evidence type="ECO:0000259" key="8">
    <source>
        <dbReference type="Pfam" id="PF01490"/>
    </source>
</evidence>
<feature type="transmembrane region" description="Helical" evidence="7">
    <location>
        <begin position="375"/>
        <end position="396"/>
    </location>
</feature>
<sequence length="698" mass="77498">MTSATNHIPEETLTTLVQQHLVGGHYEPGDGADSHPTCSDPTMDETGANQLSDQTLGPLSEIPVPFHLAGTAITHDIYAAANHLLQRHHLHRSKSTNDMVMKQGRIAHPQASQPHDDEEVLFENLSKPGGFRRFHVKQQRRLGRLHQQNDVHKDDHVHSVTNSSSSPVQSAFHELFRPCSVSSSQQEWDYTDLYRQPSISSSQQYSQLSLQHSYQQAQHLPAFGKTHNFLEYLVLASMMDHFAGEDLSDTDNEDNDHHHLTRPLDEATPLLQRNQIVAKAERRKLRRQQSTHNAVHRTGITKTVFLLFKAFIGSGILFLPKAFSNGGLLFSIVTIWFMGGISLYCFLLLLKCKKFITGSYGDIGEALYGKWMRRIVLFSISISQLGFVCGGTIFIVQNITEAVRGLSHGTINLPPNPLLVGVCLLLMPFVLLRNIAKISPTALLSDILIITGLLVLLGYDLLQIFVYNGRTNGSNVPSPGPDTIWTFNPKHYSVFIGTAVYSFEGIGLIIPIRDAMEKPEKFPVVLSCVMCMIALTLCLIATLGYVAFGSTIETVALLNLPPSTLSNSVQFGYAIAVQLSNVLALFPTIRIVEQALFGQRTGKYDIRIKWEKNLVRFMIVIVVGLVAHGGANDLDKFISLIGSICCCPLSLIFPPMFHIKLPSTNGIHFWIDIALIIFGVVTMLFTLYSTSMQWGTSV</sequence>
<evidence type="ECO:0000313" key="10">
    <source>
        <dbReference type="Proteomes" id="UP000242146"/>
    </source>
</evidence>
<accession>A0A1X2G821</accession>
<gene>
    <name evidence="9" type="ORF">DM01DRAFT_1139827</name>
</gene>
<dbReference type="AlphaFoldDB" id="A0A1X2G821"/>
<evidence type="ECO:0000256" key="7">
    <source>
        <dbReference type="SAM" id="Phobius"/>
    </source>
</evidence>
<feature type="transmembrane region" description="Helical" evidence="7">
    <location>
        <begin position="568"/>
        <end position="592"/>
    </location>
</feature>
<feature type="transmembrane region" description="Helical" evidence="7">
    <location>
        <begin position="304"/>
        <end position="323"/>
    </location>
</feature>
<dbReference type="PANTHER" id="PTHR22950:SF666">
    <property type="entry name" value="VACUOLAR AMINO ACID TRANSPORTER 4"/>
    <property type="match status" value="1"/>
</dbReference>
<keyword evidence="3 7" id="KW-0812">Transmembrane</keyword>
<dbReference type="Pfam" id="PF01490">
    <property type="entry name" value="Aa_trans"/>
    <property type="match status" value="1"/>
</dbReference>
<feature type="transmembrane region" description="Helical" evidence="7">
    <location>
        <begin position="637"/>
        <end position="657"/>
    </location>
</feature>
<evidence type="ECO:0000313" key="9">
    <source>
        <dbReference type="EMBL" id="ORX47449.1"/>
    </source>
</evidence>
<dbReference type="EMBL" id="MCGT01000033">
    <property type="protein sequence ID" value="ORX47449.1"/>
    <property type="molecule type" value="Genomic_DNA"/>
</dbReference>
<feature type="transmembrane region" description="Helical" evidence="7">
    <location>
        <begin position="524"/>
        <end position="548"/>
    </location>
</feature>
<protein>
    <recommendedName>
        <fullName evidence="8">Amino acid transporter transmembrane domain-containing protein</fullName>
    </recommendedName>
</protein>
<keyword evidence="4 7" id="KW-1133">Transmembrane helix</keyword>
<feature type="transmembrane region" description="Helical" evidence="7">
    <location>
        <begin position="613"/>
        <end position="631"/>
    </location>
</feature>
<feature type="transmembrane region" description="Helical" evidence="7">
    <location>
        <begin position="416"/>
        <end position="435"/>
    </location>
</feature>
<feature type="region of interest" description="Disordered" evidence="6">
    <location>
        <begin position="145"/>
        <end position="165"/>
    </location>
</feature>
<evidence type="ECO:0000256" key="4">
    <source>
        <dbReference type="ARBA" id="ARBA00022989"/>
    </source>
</evidence>
<comment type="subcellular location">
    <subcellularLocation>
        <location evidence="1">Membrane</location>
        <topology evidence="1">Multi-pass membrane protein</topology>
    </subcellularLocation>
</comment>
<feature type="transmembrane region" description="Helical" evidence="7">
    <location>
        <begin position="492"/>
        <end position="512"/>
    </location>
</feature>
<keyword evidence="5 7" id="KW-0472">Membrane</keyword>
<dbReference type="OrthoDB" id="1684102at2759"/>